<keyword evidence="1" id="KW-0479">Metal-binding</keyword>
<organism evidence="3 4">
    <name type="scientific">Brachionus plicatilis</name>
    <name type="common">Marine rotifer</name>
    <name type="synonym">Brachionus muelleri</name>
    <dbReference type="NCBI Taxonomy" id="10195"/>
    <lineage>
        <taxon>Eukaryota</taxon>
        <taxon>Metazoa</taxon>
        <taxon>Spiralia</taxon>
        <taxon>Gnathifera</taxon>
        <taxon>Rotifera</taxon>
        <taxon>Eurotatoria</taxon>
        <taxon>Monogononta</taxon>
        <taxon>Pseudotrocha</taxon>
        <taxon>Ploima</taxon>
        <taxon>Brachionidae</taxon>
        <taxon>Brachionus</taxon>
    </lineage>
</organism>
<name>A0A3M7PD30_BRAPC</name>
<gene>
    <name evidence="3" type="ORF">BpHYR1_018792</name>
</gene>
<keyword evidence="4" id="KW-1185">Reference proteome</keyword>
<dbReference type="EMBL" id="REGN01011794">
    <property type="protein sequence ID" value="RMZ96899.1"/>
    <property type="molecule type" value="Genomic_DNA"/>
</dbReference>
<dbReference type="PROSITE" id="PS50966">
    <property type="entry name" value="ZF_SWIM"/>
    <property type="match status" value="1"/>
</dbReference>
<reference evidence="3 4" key="1">
    <citation type="journal article" date="2018" name="Sci. Rep.">
        <title>Genomic signatures of local adaptation to the degree of environmental predictability in rotifers.</title>
        <authorList>
            <person name="Franch-Gras L."/>
            <person name="Hahn C."/>
            <person name="Garcia-Roger E.M."/>
            <person name="Carmona M.J."/>
            <person name="Serra M."/>
            <person name="Gomez A."/>
        </authorList>
    </citation>
    <scope>NUCLEOTIDE SEQUENCE [LARGE SCALE GENOMIC DNA]</scope>
    <source>
        <strain evidence="3">HYR1</strain>
    </source>
</reference>
<evidence type="ECO:0000256" key="1">
    <source>
        <dbReference type="PROSITE-ProRule" id="PRU00325"/>
    </source>
</evidence>
<protein>
    <recommendedName>
        <fullName evidence="2">SWIM-type domain-containing protein</fullName>
    </recommendedName>
</protein>
<dbReference type="InterPro" id="IPR007527">
    <property type="entry name" value="Znf_SWIM"/>
</dbReference>
<keyword evidence="1" id="KW-0863">Zinc-finger</keyword>
<evidence type="ECO:0000313" key="3">
    <source>
        <dbReference type="EMBL" id="RMZ96899.1"/>
    </source>
</evidence>
<comment type="caution">
    <text evidence="3">The sequence shown here is derived from an EMBL/GenBank/DDBJ whole genome shotgun (WGS) entry which is preliminary data.</text>
</comment>
<keyword evidence="1" id="KW-0862">Zinc</keyword>
<dbReference type="Proteomes" id="UP000276133">
    <property type="component" value="Unassembled WGS sequence"/>
</dbReference>
<accession>A0A3M7PD30</accession>
<sequence>MIDSLSAYRIVNNEKKYYVLLKSSYCSCLYFLEFGICKHFICLCKLLNYYSDDNVDQLNQTKLNIIPQEKADLVGVSRKCVITTKLVAKELPRSGRPRRLTSRDESYIFRKFPNVSVNKDNVRKMLLRKNIQSYNG</sequence>
<proteinExistence type="predicted"/>
<evidence type="ECO:0000259" key="2">
    <source>
        <dbReference type="PROSITE" id="PS50966"/>
    </source>
</evidence>
<dbReference type="AlphaFoldDB" id="A0A3M7PD30"/>
<dbReference type="GO" id="GO:0008270">
    <property type="term" value="F:zinc ion binding"/>
    <property type="evidence" value="ECO:0007669"/>
    <property type="project" value="UniProtKB-KW"/>
</dbReference>
<feature type="domain" description="SWIM-type" evidence="2">
    <location>
        <begin position="17"/>
        <end position="48"/>
    </location>
</feature>
<evidence type="ECO:0000313" key="4">
    <source>
        <dbReference type="Proteomes" id="UP000276133"/>
    </source>
</evidence>